<evidence type="ECO:0000313" key="2">
    <source>
        <dbReference type="Proteomes" id="UP000027931"/>
    </source>
</evidence>
<dbReference type="STRING" id="1157490.EL26_11800"/>
<proteinExistence type="predicted"/>
<dbReference type="eggNOG" id="COG1978">
    <property type="taxonomic scope" value="Bacteria"/>
</dbReference>
<dbReference type="InterPro" id="IPR007405">
    <property type="entry name" value="Phage_KVP40_Orf299"/>
</dbReference>
<evidence type="ECO:0008006" key="3">
    <source>
        <dbReference type="Google" id="ProtNLM"/>
    </source>
</evidence>
<dbReference type="Pfam" id="PF04308">
    <property type="entry name" value="RNaseH_like"/>
    <property type="match status" value="1"/>
</dbReference>
<accession>A0A074LM37</accession>
<name>A0A074LM37_9BACL</name>
<dbReference type="Proteomes" id="UP000027931">
    <property type="component" value="Unassembled WGS sequence"/>
</dbReference>
<organism evidence="1 2">
    <name type="scientific">Tumebacillus flagellatus</name>
    <dbReference type="NCBI Taxonomy" id="1157490"/>
    <lineage>
        <taxon>Bacteria</taxon>
        <taxon>Bacillati</taxon>
        <taxon>Bacillota</taxon>
        <taxon>Bacilli</taxon>
        <taxon>Bacillales</taxon>
        <taxon>Alicyclobacillaceae</taxon>
        <taxon>Tumebacillus</taxon>
    </lineage>
</organism>
<dbReference type="AlphaFoldDB" id="A0A074LM37"/>
<comment type="caution">
    <text evidence="1">The sequence shown here is derived from an EMBL/GenBank/DDBJ whole genome shotgun (WGS) entry which is preliminary data.</text>
</comment>
<dbReference type="OrthoDB" id="37369at2"/>
<evidence type="ECO:0000313" key="1">
    <source>
        <dbReference type="EMBL" id="KEO83146.1"/>
    </source>
</evidence>
<dbReference type="EMBL" id="JMIR01000014">
    <property type="protein sequence ID" value="KEO83146.1"/>
    <property type="molecule type" value="Genomic_DNA"/>
</dbReference>
<protein>
    <recommendedName>
        <fullName evidence="3">DUF458 domain-containing protein</fullName>
    </recommendedName>
</protein>
<dbReference type="RefSeq" id="WP_038088346.1">
    <property type="nucleotide sequence ID" value="NZ_JMIR01000014.1"/>
</dbReference>
<dbReference type="PANTHER" id="PTHR39961">
    <property type="entry name" value="HYPOTHETICAL CYTOSOLIC PROTEIN"/>
    <property type="match status" value="1"/>
</dbReference>
<dbReference type="PANTHER" id="PTHR39961:SF1">
    <property type="entry name" value="DUF458 DOMAIN-CONTAINING PROTEIN"/>
    <property type="match status" value="1"/>
</dbReference>
<sequence>MDFVNPTRGKLSLPLVVQDMLEYIGEAPESDYRIIIGSDSQNKESRHRTTFVTAIIVHRIGKGARYYFHRRSRPMIQNMRQRIFTEASLSLLVCGELREQLALLKREQKRNLEVHLDVGQNGATQALIKELIGWVEGSGYAAKIKPDSFVASKVADRYTRV</sequence>
<gene>
    <name evidence="1" type="ORF">EL26_11800</name>
</gene>
<keyword evidence="2" id="KW-1185">Reference proteome</keyword>
<reference evidence="1 2" key="1">
    <citation type="journal article" date="2013" name="Int. J. Syst. Evol. Microbiol.">
        <title>Tumebacillus flagellatus sp. nov., an alpha-amylase/pullulanase-producing bacterium isolated from cassava wastewater.</title>
        <authorList>
            <person name="Wang Q."/>
            <person name="Xie N."/>
            <person name="Qin Y."/>
            <person name="Shen N."/>
            <person name="Zhu J."/>
            <person name="Mi H."/>
            <person name="Huang R."/>
        </authorList>
    </citation>
    <scope>NUCLEOTIDE SEQUENCE [LARGE SCALE GENOMIC DNA]</scope>
    <source>
        <strain evidence="1 2">GST4</strain>
    </source>
</reference>